<dbReference type="AlphaFoldDB" id="A0A1Y2LMT0"/>
<reference evidence="1 2" key="1">
    <citation type="journal article" date="2017" name="Genome Announc.">
        <title>Genome sequence of the saprophytic ascomycete Epicoccum nigrum ICMP 19927 strain isolated from New Zealand.</title>
        <authorList>
            <person name="Fokin M."/>
            <person name="Fleetwood D."/>
            <person name="Weir B.S."/>
            <person name="Villas-Boas S.G."/>
        </authorList>
    </citation>
    <scope>NUCLEOTIDE SEQUENCE [LARGE SCALE GENOMIC DNA]</scope>
    <source>
        <strain evidence="1 2">ICMP 19927</strain>
    </source>
</reference>
<dbReference type="Proteomes" id="UP000193240">
    <property type="component" value="Unassembled WGS sequence"/>
</dbReference>
<organism evidence="1 2">
    <name type="scientific">Epicoccum nigrum</name>
    <name type="common">Soil fungus</name>
    <name type="synonym">Epicoccum purpurascens</name>
    <dbReference type="NCBI Taxonomy" id="105696"/>
    <lineage>
        <taxon>Eukaryota</taxon>
        <taxon>Fungi</taxon>
        <taxon>Dikarya</taxon>
        <taxon>Ascomycota</taxon>
        <taxon>Pezizomycotina</taxon>
        <taxon>Dothideomycetes</taxon>
        <taxon>Pleosporomycetidae</taxon>
        <taxon>Pleosporales</taxon>
        <taxon>Pleosporineae</taxon>
        <taxon>Didymellaceae</taxon>
        <taxon>Epicoccum</taxon>
    </lineage>
</organism>
<dbReference type="InParanoid" id="A0A1Y2LMT0"/>
<dbReference type="STRING" id="105696.A0A1Y2LMT0"/>
<protein>
    <recommendedName>
        <fullName evidence="3">Glycosyltransferase family 69 protein</fullName>
    </recommendedName>
</protein>
<gene>
    <name evidence="1" type="ORF">B5807_10938</name>
</gene>
<name>A0A1Y2LMT0_EPING</name>
<evidence type="ECO:0000313" key="1">
    <source>
        <dbReference type="EMBL" id="OSS44487.1"/>
    </source>
</evidence>
<sequence length="413" mass="47585">MKINPTNSTRRRRSYSFRRLPRSSTVKLFLSLFFFWDIIYCVSLYLQQNAALQALSPPLNTKRIYIAAQHYNSARILKEHWNEALYDLVKELGVDNVFVSVYESGGYGWDQTQQLLKELEANLEVLHVKKEFVLSNLTHKEEIAAQPTDHGWIDTPAGVRALRRIPFLASIRNKVFEPLERLAAQGEHYDTVLFLNDVAFNPEDVMRLLGTNEGEYAAACSLDFSKAPHFYDTFALRDSQGHEAIMQTWPYFRDGISRHAAERFLPVPVSSCWNGMVAMPAETFLGSRGLKFRGIDDSLAKFHVEGSECCLVHADNPASATKGVFLNPSVKVGYNMTAYDAMHSTYASMSPLYMYLSMWQNRILRWTTKPWFKERLVHNRVKTWSEVTQKQEPGEYCLVNEMQVIFERGWKHV</sequence>
<dbReference type="OMA" id="YIASMHW"/>
<dbReference type="PANTHER" id="PTHR34144">
    <property type="entry name" value="CHROMOSOME 8, WHOLE GENOME SHOTGUN SEQUENCE"/>
    <property type="match status" value="1"/>
</dbReference>
<dbReference type="InterPro" id="IPR021047">
    <property type="entry name" value="Mannosyltransferase_CMT1"/>
</dbReference>
<dbReference type="EMBL" id="KZ107857">
    <property type="protein sequence ID" value="OSS44487.1"/>
    <property type="molecule type" value="Genomic_DNA"/>
</dbReference>
<proteinExistence type="predicted"/>
<dbReference type="Pfam" id="PF11735">
    <property type="entry name" value="CAP59_mtransfer"/>
    <property type="match status" value="1"/>
</dbReference>
<evidence type="ECO:0008006" key="3">
    <source>
        <dbReference type="Google" id="ProtNLM"/>
    </source>
</evidence>
<keyword evidence="2" id="KW-1185">Reference proteome</keyword>
<dbReference type="PANTHER" id="PTHR34144:SF7">
    <property type="entry name" value="EXPORT PROTEIN (CAP59), PUTATIVE (AFU_ORTHOLOGUE AFUA_7G05020)-RELATED"/>
    <property type="match status" value="1"/>
</dbReference>
<accession>A0A1Y2LMT0</accession>
<evidence type="ECO:0000313" key="2">
    <source>
        <dbReference type="Proteomes" id="UP000193240"/>
    </source>
</evidence>